<feature type="coiled-coil region" evidence="1">
    <location>
        <begin position="56"/>
        <end position="132"/>
    </location>
</feature>
<reference evidence="3" key="1">
    <citation type="journal article" date="2021" name="Proc. Natl. Acad. Sci. U.S.A.">
        <title>A Catalog of Tens of Thousands of Viruses from Human Metagenomes Reveals Hidden Associations with Chronic Diseases.</title>
        <authorList>
            <person name="Tisza M.J."/>
            <person name="Buck C.B."/>
        </authorList>
    </citation>
    <scope>NUCLEOTIDE SEQUENCE</scope>
    <source>
        <strain evidence="3">CtVii20</strain>
    </source>
</reference>
<feature type="compositionally biased region" description="Basic and acidic residues" evidence="2">
    <location>
        <begin position="507"/>
        <end position="523"/>
    </location>
</feature>
<keyword evidence="1" id="KW-0175">Coiled coil</keyword>
<sequence>MAEETVTELYTKLGLDISSLESDFALAGKTVDKAMSRLNHENKKIKIETDISLAGLDEGKDRLKTLDIQAASLNRQLEIQRQKLQLTAAAYREVVQEKGRDSAASARLETRLLNERKAYANLEAQIRRTQRARTEGTAGNRMVNSIINGASAMSVITQGASDIGALSMLTSPAGKALGVVTAVGAGALAAAKSAMTAGNAIYELAQKMHTTNAEAAKMSLTFKMAGADANSAVPALIRLDKTIQSGGESGARMTAILSAYGVSLRDANGNMLPLNQQLLALAQGYRNAAAAGLENEYVTQTLGSREAELVPVLSQMYEIQSRMANLPTTGLLDPNKAHEMMLDWREMQIEMNQVTGSLGAALLPVVQEILPKVNDGIKELTEDIRDNKETIKTVMDIVGDTGEIVMDVAGIWKEAFPPVTDGLKDVAGLLKDVDNGLKDIKKSIEDVKEASPGLSAISEYMPTPVNMARFARWAYRKARGLPENEEEQPEAAKESPKETQGTTQDAETTRRQVEEATRQKEKAAATPSVLDISSELYKATHNDLQNQLHDIDQRAEKLRKEGVEEAQIVALTEAQKAKVYKDFNNNVISQIDSSWKSELQNRLDDIEREKQAWIEKGVSEVKATEWAEHEKTKARQQEALSMFRENRKYLDIMRNAMAGPGSMTQKINNARVGILMAMRQKLGIENDRTSPEEVGLFSNIMNSVKNNLMPGLESESWARRLEESTIPVVRGSHLDRDVPGVSPSITTNITIEGGVYSDNEMVKNMTNEVADRVNRAVTEAARQSDFSYDMGG</sequence>
<feature type="region of interest" description="Disordered" evidence="2">
    <location>
        <begin position="480"/>
        <end position="527"/>
    </location>
</feature>
<proteinExistence type="predicted"/>
<accession>A0A8S5QDC5</accession>
<organism evidence="3">
    <name type="scientific">Siphoviridae sp. ctVii20</name>
    <dbReference type="NCBI Taxonomy" id="2825533"/>
    <lineage>
        <taxon>Viruses</taxon>
        <taxon>Duplodnaviria</taxon>
        <taxon>Heunggongvirae</taxon>
        <taxon>Uroviricota</taxon>
        <taxon>Caudoviricetes</taxon>
    </lineage>
</organism>
<evidence type="ECO:0000256" key="2">
    <source>
        <dbReference type="SAM" id="MobiDB-lite"/>
    </source>
</evidence>
<evidence type="ECO:0000256" key="1">
    <source>
        <dbReference type="SAM" id="Coils"/>
    </source>
</evidence>
<dbReference type="EMBL" id="BK015631">
    <property type="protein sequence ID" value="DAE16809.1"/>
    <property type="molecule type" value="Genomic_DNA"/>
</dbReference>
<protein>
    <submittedName>
        <fullName evidence="3">Uncharacterized protein</fullName>
    </submittedName>
</protein>
<name>A0A8S5QDC5_9CAUD</name>
<evidence type="ECO:0000313" key="3">
    <source>
        <dbReference type="EMBL" id="DAE16809.1"/>
    </source>
</evidence>